<dbReference type="InterPro" id="IPR000477">
    <property type="entry name" value="RT_dom"/>
</dbReference>
<dbReference type="Proteomes" id="UP001623348">
    <property type="component" value="Unassembled WGS sequence"/>
</dbReference>
<name>A0ABC9WHP5_GRUJA</name>
<accession>A0ABC9WHP5</accession>
<proteinExistence type="predicted"/>
<comment type="caution">
    <text evidence="2">The sequence shown here is derived from an EMBL/GenBank/DDBJ whole genome shotgun (WGS) entry which is preliminary data.</text>
</comment>
<dbReference type="PROSITE" id="PS50878">
    <property type="entry name" value="RT_POL"/>
    <property type="match status" value="1"/>
</dbReference>
<gene>
    <name evidence="2" type="ORF">GRJ2_000898200</name>
</gene>
<dbReference type="PANTHER" id="PTHR33332">
    <property type="entry name" value="REVERSE TRANSCRIPTASE DOMAIN-CONTAINING PROTEIN"/>
    <property type="match status" value="1"/>
</dbReference>
<sequence>MKGRCCLTNQISFYDKVTHLVDEGKAVDVVYLEFSKAFDTVSHSIFLEKLAAHGLDGCTLCWVENWLDGQAQRIVVNGVKSIWHLVTSGIPQGLALEPALFNIFINDLDEGIECTLSKFADHTNLGRTVDLLEGRKALQVDLDSWDRWAEANCVRFTWNTTGFGKSGWKAAQWKRT</sequence>
<reference evidence="2 3" key="1">
    <citation type="submission" date="2024-06" db="EMBL/GenBank/DDBJ databases">
        <title>The draft genome of Grus japonensis, version 3.</title>
        <authorList>
            <person name="Nabeshima K."/>
            <person name="Suzuki S."/>
            <person name="Onuma M."/>
        </authorList>
    </citation>
    <scope>NUCLEOTIDE SEQUENCE [LARGE SCALE GENOMIC DNA]</scope>
    <source>
        <strain evidence="2 3">451A</strain>
    </source>
</reference>
<dbReference type="AlphaFoldDB" id="A0ABC9WHP5"/>
<protein>
    <recommendedName>
        <fullName evidence="1">Reverse transcriptase domain-containing protein</fullName>
    </recommendedName>
</protein>
<feature type="domain" description="Reverse transcriptase" evidence="1">
    <location>
        <begin position="1"/>
        <end position="176"/>
    </location>
</feature>
<evidence type="ECO:0000259" key="1">
    <source>
        <dbReference type="PROSITE" id="PS50878"/>
    </source>
</evidence>
<dbReference type="Pfam" id="PF00078">
    <property type="entry name" value="RVT_1"/>
    <property type="match status" value="1"/>
</dbReference>
<evidence type="ECO:0000313" key="3">
    <source>
        <dbReference type="Proteomes" id="UP001623348"/>
    </source>
</evidence>
<evidence type="ECO:0000313" key="2">
    <source>
        <dbReference type="EMBL" id="GAB0184329.1"/>
    </source>
</evidence>
<keyword evidence="3" id="KW-1185">Reference proteome</keyword>
<organism evidence="2 3">
    <name type="scientific">Grus japonensis</name>
    <name type="common">Japanese crane</name>
    <name type="synonym">Red-crowned crane</name>
    <dbReference type="NCBI Taxonomy" id="30415"/>
    <lineage>
        <taxon>Eukaryota</taxon>
        <taxon>Metazoa</taxon>
        <taxon>Chordata</taxon>
        <taxon>Craniata</taxon>
        <taxon>Vertebrata</taxon>
        <taxon>Euteleostomi</taxon>
        <taxon>Archelosauria</taxon>
        <taxon>Archosauria</taxon>
        <taxon>Dinosauria</taxon>
        <taxon>Saurischia</taxon>
        <taxon>Theropoda</taxon>
        <taxon>Coelurosauria</taxon>
        <taxon>Aves</taxon>
        <taxon>Neognathae</taxon>
        <taxon>Neoaves</taxon>
        <taxon>Gruiformes</taxon>
        <taxon>Gruidae</taxon>
        <taxon>Grus</taxon>
    </lineage>
</organism>
<dbReference type="EMBL" id="BAAFJT010000002">
    <property type="protein sequence ID" value="GAB0184329.1"/>
    <property type="molecule type" value="Genomic_DNA"/>
</dbReference>